<keyword evidence="4" id="KW-0804">Transcription</keyword>
<evidence type="ECO:0000256" key="3">
    <source>
        <dbReference type="ARBA" id="ARBA00023125"/>
    </source>
</evidence>
<dbReference type="InterPro" id="IPR036576">
    <property type="entry name" value="WRKY_dom_sf"/>
</dbReference>
<sequence>MENTGDLELQNLINELTQGRELAMQLQISLNTSSSSDKTRDFLIQRIDNSYEKMLSILNNGDDLDREFKGPNASRKRKAMPASTKKVQLCPGIGLEEQLDDGYSWKKYGQKDILGATYPRGYYRCSHGRDQGCLATKKVQRSDNDPTVIEITYVGGHTCSHVSCSNPPPTLPQNCIFPDTIMDNDVIGTFMSTPMSESNYFRVSPTLMSNYGGNHIVHSSESQLITQFAPSPTISFGTNTPNVGLDHFSFGPSEFDSNFSFGGSGFFP</sequence>
<evidence type="ECO:0000256" key="4">
    <source>
        <dbReference type="ARBA" id="ARBA00023163"/>
    </source>
</evidence>
<dbReference type="GO" id="GO:0003677">
    <property type="term" value="F:DNA binding"/>
    <property type="evidence" value="ECO:0007669"/>
    <property type="project" value="UniProtKB-KW"/>
</dbReference>
<dbReference type="Gene3D" id="2.20.25.80">
    <property type="entry name" value="WRKY domain"/>
    <property type="match status" value="1"/>
</dbReference>
<dbReference type="GO" id="GO:0005634">
    <property type="term" value="C:nucleus"/>
    <property type="evidence" value="ECO:0007669"/>
    <property type="project" value="UniProtKB-SubCell"/>
</dbReference>
<dbReference type="PANTHER" id="PTHR32096:SF133">
    <property type="entry name" value="WRKY TRANSCRIPTION FACTOR 41-RELATED"/>
    <property type="match status" value="1"/>
</dbReference>
<dbReference type="PROSITE" id="PS50811">
    <property type="entry name" value="WRKY"/>
    <property type="match status" value="1"/>
</dbReference>
<accession>A0ABD1VSJ9</accession>
<organism evidence="7 8">
    <name type="scientific">Abeliophyllum distichum</name>
    <dbReference type="NCBI Taxonomy" id="126358"/>
    <lineage>
        <taxon>Eukaryota</taxon>
        <taxon>Viridiplantae</taxon>
        <taxon>Streptophyta</taxon>
        <taxon>Embryophyta</taxon>
        <taxon>Tracheophyta</taxon>
        <taxon>Spermatophyta</taxon>
        <taxon>Magnoliopsida</taxon>
        <taxon>eudicotyledons</taxon>
        <taxon>Gunneridae</taxon>
        <taxon>Pentapetalae</taxon>
        <taxon>asterids</taxon>
        <taxon>lamiids</taxon>
        <taxon>Lamiales</taxon>
        <taxon>Oleaceae</taxon>
        <taxon>Forsythieae</taxon>
        <taxon>Abeliophyllum</taxon>
    </lineage>
</organism>
<gene>
    <name evidence="7" type="ORF">Adt_01209</name>
</gene>
<dbReference type="SMART" id="SM00774">
    <property type="entry name" value="WRKY"/>
    <property type="match status" value="1"/>
</dbReference>
<dbReference type="PANTHER" id="PTHR32096">
    <property type="entry name" value="WRKY TRANSCRIPTION FACTOR 30-RELATED-RELATED"/>
    <property type="match status" value="1"/>
</dbReference>
<keyword evidence="3" id="KW-0238">DNA-binding</keyword>
<evidence type="ECO:0000313" key="7">
    <source>
        <dbReference type="EMBL" id="KAL2540231.1"/>
    </source>
</evidence>
<dbReference type="Pfam" id="PF03106">
    <property type="entry name" value="WRKY"/>
    <property type="match status" value="1"/>
</dbReference>
<evidence type="ECO:0000313" key="8">
    <source>
        <dbReference type="Proteomes" id="UP001604336"/>
    </source>
</evidence>
<evidence type="ECO:0000256" key="5">
    <source>
        <dbReference type="ARBA" id="ARBA00023242"/>
    </source>
</evidence>
<reference evidence="8" key="1">
    <citation type="submission" date="2024-07" db="EMBL/GenBank/DDBJ databases">
        <title>Two chromosome-level genome assemblies of Korean endemic species Abeliophyllum distichum and Forsythia ovata (Oleaceae).</title>
        <authorList>
            <person name="Jang H."/>
        </authorList>
    </citation>
    <scope>NUCLEOTIDE SEQUENCE [LARGE SCALE GENOMIC DNA]</scope>
</reference>
<protein>
    <submittedName>
        <fullName evidence="7">WRKY transcription factor 30</fullName>
    </submittedName>
</protein>
<dbReference type="InterPro" id="IPR044810">
    <property type="entry name" value="WRKY_plant"/>
</dbReference>
<evidence type="ECO:0000256" key="2">
    <source>
        <dbReference type="ARBA" id="ARBA00023015"/>
    </source>
</evidence>
<name>A0ABD1VSJ9_9LAMI</name>
<comment type="subcellular location">
    <subcellularLocation>
        <location evidence="1">Nucleus</location>
    </subcellularLocation>
</comment>
<proteinExistence type="predicted"/>
<dbReference type="AlphaFoldDB" id="A0ABD1VSJ9"/>
<evidence type="ECO:0000256" key="1">
    <source>
        <dbReference type="ARBA" id="ARBA00004123"/>
    </source>
</evidence>
<comment type="caution">
    <text evidence="7">The sequence shown here is derived from an EMBL/GenBank/DDBJ whole genome shotgun (WGS) entry which is preliminary data.</text>
</comment>
<feature type="domain" description="WRKY" evidence="6">
    <location>
        <begin position="94"/>
        <end position="157"/>
    </location>
</feature>
<dbReference type="EMBL" id="JBFOLK010000001">
    <property type="protein sequence ID" value="KAL2540231.1"/>
    <property type="molecule type" value="Genomic_DNA"/>
</dbReference>
<dbReference type="SUPFAM" id="SSF118290">
    <property type="entry name" value="WRKY DNA-binding domain"/>
    <property type="match status" value="1"/>
</dbReference>
<dbReference type="InterPro" id="IPR003657">
    <property type="entry name" value="WRKY_dom"/>
</dbReference>
<dbReference type="Proteomes" id="UP001604336">
    <property type="component" value="Unassembled WGS sequence"/>
</dbReference>
<keyword evidence="2" id="KW-0805">Transcription regulation</keyword>
<evidence type="ECO:0000259" key="6">
    <source>
        <dbReference type="PROSITE" id="PS50811"/>
    </source>
</evidence>
<keyword evidence="5" id="KW-0539">Nucleus</keyword>
<keyword evidence="8" id="KW-1185">Reference proteome</keyword>